<dbReference type="PROSITE" id="PS00086">
    <property type="entry name" value="CYTOCHROME_P450"/>
    <property type="match status" value="1"/>
</dbReference>
<feature type="chain" id="PRO_5035243166" description="Cytochrome P450" evidence="1">
    <location>
        <begin position="19"/>
        <end position="408"/>
    </location>
</feature>
<feature type="signal peptide" evidence="1">
    <location>
        <begin position="1"/>
        <end position="18"/>
    </location>
</feature>
<dbReference type="Proteomes" id="UP000789595">
    <property type="component" value="Unassembled WGS sequence"/>
</dbReference>
<organism evidence="2 3">
    <name type="scientific">Pelagomonas calceolata</name>
    <dbReference type="NCBI Taxonomy" id="35677"/>
    <lineage>
        <taxon>Eukaryota</taxon>
        <taxon>Sar</taxon>
        <taxon>Stramenopiles</taxon>
        <taxon>Ochrophyta</taxon>
        <taxon>Pelagophyceae</taxon>
        <taxon>Pelagomonadales</taxon>
        <taxon>Pelagomonadaceae</taxon>
        <taxon>Pelagomonas</taxon>
    </lineage>
</organism>
<comment type="caution">
    <text evidence="2">The sequence shown here is derived from an EMBL/GenBank/DDBJ whole genome shotgun (WGS) entry which is preliminary data.</text>
</comment>
<dbReference type="GO" id="GO:0016705">
    <property type="term" value="F:oxidoreductase activity, acting on paired donors, with incorporation or reduction of molecular oxygen"/>
    <property type="evidence" value="ECO:0007669"/>
    <property type="project" value="InterPro"/>
</dbReference>
<keyword evidence="3" id="KW-1185">Reference proteome</keyword>
<name>A0A8J2SG27_9STRA</name>
<accession>A0A8J2SG27</accession>
<evidence type="ECO:0000256" key="1">
    <source>
        <dbReference type="SAM" id="SignalP"/>
    </source>
</evidence>
<dbReference type="AlphaFoldDB" id="A0A8J2SG27"/>
<dbReference type="InterPro" id="IPR017972">
    <property type="entry name" value="Cyt_P450_CS"/>
</dbReference>
<reference evidence="2" key="1">
    <citation type="submission" date="2021-11" db="EMBL/GenBank/DDBJ databases">
        <authorList>
            <consortium name="Genoscope - CEA"/>
            <person name="William W."/>
        </authorList>
    </citation>
    <scope>NUCLEOTIDE SEQUENCE</scope>
</reference>
<evidence type="ECO:0008006" key="4">
    <source>
        <dbReference type="Google" id="ProtNLM"/>
    </source>
</evidence>
<evidence type="ECO:0000313" key="3">
    <source>
        <dbReference type="Proteomes" id="UP000789595"/>
    </source>
</evidence>
<gene>
    <name evidence="2" type="ORF">PECAL_2P31740</name>
</gene>
<dbReference type="Gene3D" id="1.10.630.10">
    <property type="entry name" value="Cytochrome P450"/>
    <property type="match status" value="1"/>
</dbReference>
<dbReference type="GO" id="GO:0005506">
    <property type="term" value="F:iron ion binding"/>
    <property type="evidence" value="ECO:0007669"/>
    <property type="project" value="InterPro"/>
</dbReference>
<dbReference type="GO" id="GO:0020037">
    <property type="term" value="F:heme binding"/>
    <property type="evidence" value="ECO:0007669"/>
    <property type="project" value="InterPro"/>
</dbReference>
<dbReference type="GO" id="GO:0004497">
    <property type="term" value="F:monooxygenase activity"/>
    <property type="evidence" value="ECO:0007669"/>
    <property type="project" value="InterPro"/>
</dbReference>
<keyword evidence="1" id="KW-0732">Signal</keyword>
<evidence type="ECO:0000313" key="2">
    <source>
        <dbReference type="EMBL" id="CAH0370026.1"/>
    </source>
</evidence>
<protein>
    <recommendedName>
        <fullName evidence="4">Cytochrome P450</fullName>
    </recommendedName>
</protein>
<dbReference type="InterPro" id="IPR036396">
    <property type="entry name" value="Cyt_P450_sf"/>
</dbReference>
<dbReference type="EMBL" id="CAKKNE010000002">
    <property type="protein sequence ID" value="CAH0370026.1"/>
    <property type="molecule type" value="Genomic_DNA"/>
</dbReference>
<dbReference type="SUPFAM" id="SSF48264">
    <property type="entry name" value="Cytochrome P450"/>
    <property type="match status" value="1"/>
</dbReference>
<proteinExistence type="predicted"/>
<sequence length="408" mass="42220">MAHLLLLALCVATSNSIALHAPARVKTLGATRSALALLKAGDFEHLARQFSNSEGILALTLPGSRQRCLVIHESRADLARRMCASSVLKDRVAGDVAFPGLTRQRDGERYAAAKTALNSALCGVSARRRIGQTAFAAAFDADHIHDDDAYALCVARCALRATLFGDDEDTATAFLGPAALATSAAAPPPPRQSAMRARLRVAARQAKLLMSGAPFFEVVDGFTNVDAKTLRARRGVRNPAPAAAAAFRAETEARREAAIAARRRGGAGADGSAVARLCADASLEDADVAAALWDLIVAGTATTAELASEALKIGRGDGSVDATALVEDARAEREKRAVAPLIFRVACDDGMLGDVPLRKGDGVVASLRLAPDLSFGAGRRACAGREVALAVAAAAVEARLSGGVAKIA</sequence>